<keyword evidence="9" id="KW-0406">Ion transport</keyword>
<dbReference type="EMBL" id="HBFX01005092">
    <property type="protein sequence ID" value="CAD8948633.1"/>
    <property type="molecule type" value="Transcribed_RNA"/>
</dbReference>
<evidence type="ECO:0000256" key="8">
    <source>
        <dbReference type="ARBA" id="ARBA00022989"/>
    </source>
</evidence>
<dbReference type="PANTHER" id="PTHR10217">
    <property type="entry name" value="VOLTAGE AND LIGAND GATED POTASSIUM CHANNEL"/>
    <property type="match status" value="1"/>
</dbReference>
<dbReference type="InterPro" id="IPR018490">
    <property type="entry name" value="cNMP-bd_dom_sf"/>
</dbReference>
<dbReference type="Gene3D" id="2.60.120.10">
    <property type="entry name" value="Jelly Rolls"/>
    <property type="match status" value="1"/>
</dbReference>
<dbReference type="GO" id="GO:0034702">
    <property type="term" value="C:monoatomic ion channel complex"/>
    <property type="evidence" value="ECO:0007669"/>
    <property type="project" value="UniProtKB-KW"/>
</dbReference>
<organism evidence="15">
    <name type="scientific">Hemiselmis andersenii</name>
    <name type="common">Cryptophyte alga</name>
    <dbReference type="NCBI Taxonomy" id="464988"/>
    <lineage>
        <taxon>Eukaryota</taxon>
        <taxon>Cryptophyceae</taxon>
        <taxon>Cryptomonadales</taxon>
        <taxon>Hemiselmidaceae</taxon>
        <taxon>Hemiselmis</taxon>
    </lineage>
</organism>
<dbReference type="SUPFAM" id="SSF81324">
    <property type="entry name" value="Voltage-gated potassium channels"/>
    <property type="match status" value="1"/>
</dbReference>
<keyword evidence="11" id="KW-0407">Ion channel</keyword>
<dbReference type="GO" id="GO:0042391">
    <property type="term" value="P:regulation of membrane potential"/>
    <property type="evidence" value="ECO:0007669"/>
    <property type="project" value="TreeGrafter"/>
</dbReference>
<dbReference type="InterPro" id="IPR005821">
    <property type="entry name" value="Ion_trans_dom"/>
</dbReference>
<dbReference type="InterPro" id="IPR014710">
    <property type="entry name" value="RmlC-like_jellyroll"/>
</dbReference>
<comment type="subcellular location">
    <subcellularLocation>
        <location evidence="1">Membrane</location>
        <topology evidence="1">Multi-pass membrane protein</topology>
    </subcellularLocation>
</comment>
<dbReference type="Pfam" id="PF00520">
    <property type="entry name" value="Ion_trans"/>
    <property type="match status" value="1"/>
</dbReference>
<evidence type="ECO:0000256" key="7">
    <source>
        <dbReference type="ARBA" id="ARBA00022958"/>
    </source>
</evidence>
<evidence type="ECO:0000259" key="14">
    <source>
        <dbReference type="PROSITE" id="PS50042"/>
    </source>
</evidence>
<dbReference type="PANTHER" id="PTHR10217:SF435">
    <property type="entry name" value="POTASSIUM VOLTAGE-GATED CHANNEL PROTEIN EAG"/>
    <property type="match status" value="1"/>
</dbReference>
<dbReference type="InterPro" id="IPR003938">
    <property type="entry name" value="K_chnl_volt-dep_EAG/ELK/ERG"/>
</dbReference>
<keyword evidence="5" id="KW-0631">Potassium channel</keyword>
<keyword evidence="2" id="KW-0813">Transport</keyword>
<feature type="transmembrane region" description="Helical" evidence="13">
    <location>
        <begin position="334"/>
        <end position="356"/>
    </location>
</feature>
<evidence type="ECO:0000313" key="15">
    <source>
        <dbReference type="EMBL" id="CAD8948633.1"/>
    </source>
</evidence>
<keyword evidence="6" id="KW-0851">Voltage-gated channel</keyword>
<accession>A0A7S1DHE9</accession>
<reference evidence="15" key="1">
    <citation type="submission" date="2021-01" db="EMBL/GenBank/DDBJ databases">
        <authorList>
            <person name="Corre E."/>
            <person name="Pelletier E."/>
            <person name="Niang G."/>
            <person name="Scheremetjew M."/>
            <person name="Finn R."/>
            <person name="Kale V."/>
            <person name="Holt S."/>
            <person name="Cochrane G."/>
            <person name="Meng A."/>
            <person name="Brown T."/>
            <person name="Cohen L."/>
        </authorList>
    </citation>
    <scope>NUCLEOTIDE SEQUENCE</scope>
    <source>
        <strain evidence="15">CCMP644</strain>
    </source>
</reference>
<evidence type="ECO:0000256" key="12">
    <source>
        <dbReference type="SAM" id="MobiDB-lite"/>
    </source>
</evidence>
<keyword evidence="7" id="KW-0630">Potassium</keyword>
<evidence type="ECO:0000256" key="6">
    <source>
        <dbReference type="ARBA" id="ARBA00022882"/>
    </source>
</evidence>
<evidence type="ECO:0000256" key="5">
    <source>
        <dbReference type="ARBA" id="ARBA00022826"/>
    </source>
</evidence>
<dbReference type="PROSITE" id="PS50042">
    <property type="entry name" value="CNMP_BINDING_3"/>
    <property type="match status" value="1"/>
</dbReference>
<keyword evidence="4 13" id="KW-0812">Transmembrane</keyword>
<evidence type="ECO:0000256" key="2">
    <source>
        <dbReference type="ARBA" id="ARBA00022448"/>
    </source>
</evidence>
<feature type="domain" description="Cyclic nucleotide-binding" evidence="14">
    <location>
        <begin position="471"/>
        <end position="570"/>
    </location>
</feature>
<evidence type="ECO:0000256" key="4">
    <source>
        <dbReference type="ARBA" id="ARBA00022692"/>
    </source>
</evidence>
<dbReference type="PRINTS" id="PR01463">
    <property type="entry name" value="EAGCHANLFMLY"/>
</dbReference>
<keyword evidence="10 13" id="KW-0472">Membrane</keyword>
<dbReference type="Gene3D" id="1.10.287.70">
    <property type="match status" value="1"/>
</dbReference>
<gene>
    <name evidence="15" type="ORF">HAND00432_LOCUS3151</name>
</gene>
<keyword evidence="8 13" id="KW-1133">Transmembrane helix</keyword>
<feature type="transmembrane region" description="Helical" evidence="13">
    <location>
        <begin position="126"/>
        <end position="152"/>
    </location>
</feature>
<evidence type="ECO:0000256" key="11">
    <source>
        <dbReference type="ARBA" id="ARBA00023303"/>
    </source>
</evidence>
<evidence type="ECO:0000256" key="1">
    <source>
        <dbReference type="ARBA" id="ARBA00004141"/>
    </source>
</evidence>
<sequence>MAPRNKAEWLMSAAPAPPDQPALDSRRVSDPSAGTAPHIELSSVAMAPKGGRKVSNATTEPTSTKTPSDQQTPISVGTWNGQKWREQPVATKDRTWMMFLCGIGRTGDDHDGFDDSKLINPGSPFAIVWVLLTTVFLLYTAFWTPVSVSFYWNLDVCEPLPTLEFDVFIDCWFSIDLIMNFIMGVYSDGNYEDSFRAVAKKYIQGMFVFDLCTTVPVGLIEYVMLLGCVEGDEAGYSVLSVRFTRVMKPLRLIKLIRLFKILRNRNIVNHLSSVKSEPPPAVVLGKVFILVFAMVHVCACIFWLIKQVGSSEAEYEGFLEDQGLESSSSVESKYVVAIYFISTIVTTVGFGDIAGLNSWERLFCIFIMFIGSVIFGYLLASIQEIVMKMDRYAEERASTQEMLDWLRRRNIPAALREKVVHWIAFQYRHEEELHNQDKHLDKLLEAPALYKEMLEFLHGGLLERISFLGGLKHELKGHFLLELWREMMAEAYYKDTILMCSGEPNKCLLIVTCGDVRVMGADGTALDFVEKGGSIGSEALLGEGDIGKVYGRSDIFVVAMTNVSALVLKRYAELCMPGAE</sequence>
<feature type="transmembrane region" description="Helical" evidence="13">
    <location>
        <begin position="167"/>
        <end position="186"/>
    </location>
</feature>
<feature type="transmembrane region" description="Helical" evidence="13">
    <location>
        <begin position="362"/>
        <end position="382"/>
    </location>
</feature>
<dbReference type="AlphaFoldDB" id="A0A7S1DHE9"/>
<dbReference type="InterPro" id="IPR050818">
    <property type="entry name" value="KCNH_animal-type"/>
</dbReference>
<evidence type="ECO:0000256" key="13">
    <source>
        <dbReference type="SAM" id="Phobius"/>
    </source>
</evidence>
<feature type="transmembrane region" description="Helical" evidence="13">
    <location>
        <begin position="281"/>
        <end position="305"/>
    </location>
</feature>
<protein>
    <recommendedName>
        <fullName evidence="14">Cyclic nucleotide-binding domain-containing protein</fullName>
    </recommendedName>
</protein>
<dbReference type="GO" id="GO:0005886">
    <property type="term" value="C:plasma membrane"/>
    <property type="evidence" value="ECO:0007669"/>
    <property type="project" value="TreeGrafter"/>
</dbReference>
<name>A0A7S1DHE9_HEMAN</name>
<dbReference type="GO" id="GO:0005249">
    <property type="term" value="F:voltage-gated potassium channel activity"/>
    <property type="evidence" value="ECO:0007669"/>
    <property type="project" value="InterPro"/>
</dbReference>
<proteinExistence type="predicted"/>
<evidence type="ECO:0000256" key="3">
    <source>
        <dbReference type="ARBA" id="ARBA00022538"/>
    </source>
</evidence>
<evidence type="ECO:0000256" key="9">
    <source>
        <dbReference type="ARBA" id="ARBA00023065"/>
    </source>
</evidence>
<dbReference type="SUPFAM" id="SSF51206">
    <property type="entry name" value="cAMP-binding domain-like"/>
    <property type="match status" value="1"/>
</dbReference>
<keyword evidence="3" id="KW-0633">Potassium transport</keyword>
<feature type="compositionally biased region" description="Polar residues" evidence="12">
    <location>
        <begin position="55"/>
        <end position="76"/>
    </location>
</feature>
<dbReference type="InterPro" id="IPR000595">
    <property type="entry name" value="cNMP-bd_dom"/>
</dbReference>
<evidence type="ECO:0000256" key="10">
    <source>
        <dbReference type="ARBA" id="ARBA00023136"/>
    </source>
</evidence>
<feature type="region of interest" description="Disordered" evidence="12">
    <location>
        <begin position="1"/>
        <end position="76"/>
    </location>
</feature>